<name>A0ABR1QZR8_9PEZI</name>
<comment type="caution">
    <text evidence="2">The sequence shown here is derived from an EMBL/GenBank/DDBJ whole genome shotgun (WGS) entry which is preliminary data.</text>
</comment>
<feature type="region of interest" description="Disordered" evidence="1">
    <location>
        <begin position="155"/>
        <end position="187"/>
    </location>
</feature>
<reference evidence="2 3" key="1">
    <citation type="submission" date="2023-01" db="EMBL/GenBank/DDBJ databases">
        <title>Analysis of 21 Apiospora genomes using comparative genomics revels a genus with tremendous synthesis potential of carbohydrate active enzymes and secondary metabolites.</title>
        <authorList>
            <person name="Sorensen T."/>
        </authorList>
    </citation>
    <scope>NUCLEOTIDE SEQUENCE [LARGE SCALE GENOMIC DNA]</scope>
    <source>
        <strain evidence="2 3">CBS 20057</strain>
    </source>
</reference>
<evidence type="ECO:0000256" key="1">
    <source>
        <dbReference type="SAM" id="MobiDB-lite"/>
    </source>
</evidence>
<proteinExistence type="predicted"/>
<gene>
    <name evidence="2" type="ORF">PG991_016285</name>
</gene>
<evidence type="ECO:0000313" key="2">
    <source>
        <dbReference type="EMBL" id="KAK7993106.1"/>
    </source>
</evidence>
<dbReference type="EMBL" id="JAQQWI010000025">
    <property type="protein sequence ID" value="KAK7993106.1"/>
    <property type="molecule type" value="Genomic_DNA"/>
</dbReference>
<accession>A0ABR1QZR8</accession>
<protein>
    <submittedName>
        <fullName evidence="2">Uncharacterized protein</fullName>
    </submittedName>
</protein>
<dbReference type="Proteomes" id="UP001396898">
    <property type="component" value="Unassembled WGS sequence"/>
</dbReference>
<sequence>MRGSPNRLALCRSSSRLAIGEVFDRDHPLRRTDTYPHTQLPFQSANTRKAQVDTCPEATDISIAYKQSTVRDQKYCLTLAWNLSRGECERDDSVWRLALLPSLLRPIPNTGPTKRPVLLETRYGWLPAYQTSLCILTTSSGFINVVLSNPSGPRRFEVSSGALPEPRLSQPSLQNTSSLSTRRSESTAGKDLHYELLSGHILLKQVGNSTEVGRTKDLPASQKRKEQRRRDWTLTRQAQYYLIRGLSSPPTFQLVCRKQQPLTTLIAEVQPEAEASTFQQLGRSNMAITAMIATSASVLRTMTSSLPLAVGRALRREFGLLPLAMLCGTAAGAPPVSAAAMASRLAENAKVEVIFGQAKVADLNGVMSDHRSLPSLVGATSTTLRSVGIVLVFVAVVVLGKTACFPSARLETLARDVVQGANHIEEVVISHHNVVSASQGNLSLDTSVVLSASGEESGTLGQLLHNTFPSPSNNADSRLTLVHDPNFDVHLTGSQFGLDGLSNITYSARIPSDESPFVTSPSVSVDADLEIAQLHGICKVVDSYRDIDFDFTVDTPRDDDSVSVASMAAVFDEDESNEVARGSSSVV</sequence>
<organism evidence="2 3">
    <name type="scientific">Apiospora marii</name>
    <dbReference type="NCBI Taxonomy" id="335849"/>
    <lineage>
        <taxon>Eukaryota</taxon>
        <taxon>Fungi</taxon>
        <taxon>Dikarya</taxon>
        <taxon>Ascomycota</taxon>
        <taxon>Pezizomycotina</taxon>
        <taxon>Sordariomycetes</taxon>
        <taxon>Xylariomycetidae</taxon>
        <taxon>Amphisphaeriales</taxon>
        <taxon>Apiosporaceae</taxon>
        <taxon>Apiospora</taxon>
    </lineage>
</organism>
<keyword evidence="3" id="KW-1185">Reference proteome</keyword>
<evidence type="ECO:0000313" key="3">
    <source>
        <dbReference type="Proteomes" id="UP001396898"/>
    </source>
</evidence>